<dbReference type="InterPro" id="IPR038718">
    <property type="entry name" value="SNF2-like_sf"/>
</dbReference>
<dbReference type="SMART" id="SM00487">
    <property type="entry name" value="DEXDc"/>
    <property type="match status" value="1"/>
</dbReference>
<dbReference type="OrthoDB" id="9814088at2"/>
<dbReference type="eggNOG" id="COG0553">
    <property type="taxonomic scope" value="Bacteria"/>
</dbReference>
<dbReference type="GO" id="GO:0005524">
    <property type="term" value="F:ATP binding"/>
    <property type="evidence" value="ECO:0007669"/>
    <property type="project" value="InterPro"/>
</dbReference>
<dbReference type="SUPFAM" id="SSF56024">
    <property type="entry name" value="Phospholipase D/nuclease"/>
    <property type="match status" value="1"/>
</dbReference>
<evidence type="ECO:0000259" key="3">
    <source>
        <dbReference type="PROSITE" id="PS51192"/>
    </source>
</evidence>
<dbReference type="AlphaFoldDB" id="W6QZ17"/>
<keyword evidence="1 5" id="KW-0378">Hydrolase</keyword>
<evidence type="ECO:0000259" key="4">
    <source>
        <dbReference type="PROSITE" id="PS51194"/>
    </source>
</evidence>
<keyword evidence="1 5" id="KW-0547">Nucleotide-binding</keyword>
<evidence type="ECO:0000313" key="5">
    <source>
        <dbReference type="EMBL" id="CDM41722.1"/>
    </source>
</evidence>
<protein>
    <submittedName>
        <fullName evidence="5">Chromodomain-helicase-DNA-binding protein 7</fullName>
    </submittedName>
</protein>
<dbReference type="SMART" id="SM00490">
    <property type="entry name" value="HELICc"/>
    <property type="match status" value="1"/>
</dbReference>
<evidence type="ECO:0000256" key="2">
    <source>
        <dbReference type="SAM" id="MobiDB-lite"/>
    </source>
</evidence>
<proteinExistence type="predicted"/>
<dbReference type="HOGENOM" id="CLU_285895_0_0_6"/>
<keyword evidence="1 5" id="KW-0347">Helicase</keyword>
<name>W6QZ17_ECTO5</name>
<dbReference type="Pfam" id="PF00176">
    <property type="entry name" value="SNF2-rel_dom"/>
    <property type="match status" value="1"/>
</dbReference>
<dbReference type="InterPro" id="IPR014001">
    <property type="entry name" value="Helicase_ATP-bd"/>
</dbReference>
<dbReference type="Proteomes" id="UP000032841">
    <property type="component" value="Chromosome"/>
</dbReference>
<gene>
    <name evidence="5" type="ORF">BN5_3166</name>
</gene>
<keyword evidence="5" id="KW-0238">DNA-binding</keyword>
<sequence>MENKQGSLFDQAPQASGDLPVASRMPLNARGRKVYDTLLADLCEPSEALVITGYSALDQLLTLISQRGDKSGLLRLMLGSEPSPSRRQEFSLARHGFDQEVKNYWLKRGVSLRLSGQLIHCIELIRQGYVRVRYPGPGPRLHAKLYCAGSVVTLGSSNFTEPGLHYQQEANVRFTESQEGRRFREVWQLAESFWAQGLDADQDLIDLLEKLLRFVSWREAMARACVELLEGEWADRYLQSLSSHEGVRLWPSQRKGIGQALYLLETAGGVLVADATGSGKTRMGVHLLRAIYDRIWSMSRGHKGMMTMVCPPLVTPNWDRERAHCQLSLEVISHGSLSRLKPQEDSVIGQLLARAQTLAVDEAHNFLNQTSNRTRQLLHNLADQTVLFTATPINRSASDLLRLVDILGADNFDDAVLAIFERLNRAKGSVRDAHPEELRELQLAVASFTVRRTKAQLNAMVDQQPDAYRTPAGRVCRYPTHAACSYSLNEPAEDIRLAEQISVLARNLKGVGHFEKNLYLPVSLISQGYSPESYLRMRLHSAGSLARHHVMASLRSSRLALFRHILGEKRALEHMGLEGLGSSKPDKDSGNMLQRIDALKGRVPENQLGIDLPEWLTDPKAHQEACEAEIGIYRMILRLLERITDTRERRKCSLLVELAGRHDQVIAFDHFPLTLRFLQHLISADAKAEKIDVLLGVGGNKTQNEQLQKRLDPLKGGGRVIALCSDAMSEGVNLQRASSMVHLDMPSVVRYAEQRVGRIDRMDSPHDTIECWWPLDAPAFALKADEKFVARIEEVESLLGGNLQLPQEMLREEAASRIVRPEDFQSEMQARSAEPWDGIEDAFSPVRGLVEGHAAIVSLDDYQQVKADPTAVLSRVSLVRAQRPWLFVCLAGEANQAPRWVFLSDDHDEPLINLRDVVAALRERLLDEVQDLQPSHAAGRELDRLLGRLSKMERLLLPRKKQRALEQMAAVLPIWAKQPGWIQSSEQADQVKMLMDILSPNGRSDCPDWGQLADAWLDLVRPAWSRYLDRGGRKAAITRLRDIHKSLLADPIPAQQLLDRVAGIATRQTWEERIVACILGYAGA</sequence>
<dbReference type="GO" id="GO:0004386">
    <property type="term" value="F:helicase activity"/>
    <property type="evidence" value="ECO:0007669"/>
    <property type="project" value="UniProtKB-KW"/>
</dbReference>
<dbReference type="GO" id="GO:0003677">
    <property type="term" value="F:DNA binding"/>
    <property type="evidence" value="ECO:0007669"/>
    <property type="project" value="UniProtKB-KW"/>
</dbReference>
<dbReference type="RefSeq" id="WP_004423339.1">
    <property type="nucleotide sequence ID" value="NZ_HG916826.1"/>
</dbReference>
<accession>W6QZ17</accession>
<keyword evidence="1 5" id="KW-0067">ATP-binding</keyword>
<evidence type="ECO:0000313" key="6">
    <source>
        <dbReference type="Proteomes" id="UP000032841"/>
    </source>
</evidence>
<dbReference type="Gene3D" id="3.40.50.300">
    <property type="entry name" value="P-loop containing nucleotide triphosphate hydrolases"/>
    <property type="match status" value="1"/>
</dbReference>
<dbReference type="Gene3D" id="3.40.50.10810">
    <property type="entry name" value="Tandem AAA-ATPase domain"/>
    <property type="match status" value="2"/>
</dbReference>
<feature type="domain" description="Helicase C-terminal" evidence="4">
    <location>
        <begin position="638"/>
        <end position="811"/>
    </location>
</feature>
<dbReference type="PROSITE" id="PS51192">
    <property type="entry name" value="HELICASE_ATP_BIND_1"/>
    <property type="match status" value="1"/>
</dbReference>
<dbReference type="CDD" id="cd09117">
    <property type="entry name" value="PLDc_Bfil_DEXD_like"/>
    <property type="match status" value="1"/>
</dbReference>
<dbReference type="SUPFAM" id="SSF52540">
    <property type="entry name" value="P-loop containing nucleoside triphosphate hydrolases"/>
    <property type="match status" value="2"/>
</dbReference>
<dbReference type="Gene3D" id="3.30.870.10">
    <property type="entry name" value="Endonuclease Chain A"/>
    <property type="match status" value="1"/>
</dbReference>
<dbReference type="EMBL" id="HG916826">
    <property type="protein sequence ID" value="CDM41722.1"/>
    <property type="molecule type" value="Genomic_DNA"/>
</dbReference>
<dbReference type="InterPro" id="IPR027417">
    <property type="entry name" value="P-loop_NTPase"/>
</dbReference>
<dbReference type="InterPro" id="IPR001650">
    <property type="entry name" value="Helicase_C-like"/>
</dbReference>
<dbReference type="KEGG" id="ppse:BN5_3166"/>
<dbReference type="PROSITE" id="PS51194">
    <property type="entry name" value="HELICASE_CTER"/>
    <property type="match status" value="1"/>
</dbReference>
<dbReference type="Pfam" id="PF00271">
    <property type="entry name" value="Helicase_C"/>
    <property type="match status" value="1"/>
</dbReference>
<organism evidence="5 6">
    <name type="scientific">Ectopseudomonas oleovorans (strain CECT 5344)</name>
    <name type="common">Pseudomonas pseudoalcaligenes</name>
    <dbReference type="NCBI Taxonomy" id="1182590"/>
    <lineage>
        <taxon>Bacteria</taxon>
        <taxon>Pseudomonadati</taxon>
        <taxon>Pseudomonadota</taxon>
        <taxon>Gammaproteobacteria</taxon>
        <taxon>Pseudomonadales</taxon>
        <taxon>Pseudomonadaceae</taxon>
        <taxon>Ectopseudomonas</taxon>
    </lineage>
</organism>
<feature type="region of interest" description="Disordered" evidence="2">
    <location>
        <begin position="1"/>
        <end position="21"/>
    </location>
</feature>
<dbReference type="InterPro" id="IPR000330">
    <property type="entry name" value="SNF2_N"/>
</dbReference>
<dbReference type="PANTHER" id="PTHR10799">
    <property type="entry name" value="SNF2/RAD54 HELICASE FAMILY"/>
    <property type="match status" value="1"/>
</dbReference>
<reference evidence="5 6" key="1">
    <citation type="submission" date="2013-11" db="EMBL/GenBank/DDBJ databases">
        <title>Complete genome sequence of the cyanide-degrading bacterium Pseudomonas pseudoalcaligenes CECT 5344.</title>
        <authorList>
            <person name="Wibberg D."/>
            <person name="Puehler A."/>
            <person name="Schlueter A."/>
        </authorList>
    </citation>
    <scope>NUCLEOTIDE SEQUENCE [LARGE SCALE GENOMIC DNA]</scope>
    <source>
        <strain evidence="6">CECT 5344</strain>
    </source>
</reference>
<feature type="domain" description="Helicase ATP-binding" evidence="3">
    <location>
        <begin position="261"/>
        <end position="410"/>
    </location>
</feature>
<evidence type="ECO:0000256" key="1">
    <source>
        <dbReference type="ARBA" id="ARBA00022806"/>
    </source>
</evidence>